<feature type="domain" description="Histone deacetylase" evidence="2">
    <location>
        <begin position="157"/>
        <end position="377"/>
    </location>
</feature>
<feature type="compositionally biased region" description="Basic and acidic residues" evidence="1">
    <location>
        <begin position="458"/>
        <end position="476"/>
    </location>
</feature>
<dbReference type="SUPFAM" id="SSF52768">
    <property type="entry name" value="Arginase/deacetylase"/>
    <property type="match status" value="1"/>
</dbReference>
<dbReference type="PRINTS" id="PR01270">
    <property type="entry name" value="HDASUPER"/>
</dbReference>
<reference evidence="3 4" key="1">
    <citation type="journal article" date="2024" name="Nat. Commun.">
        <title>Phylogenomics reveals the evolutionary origins of lichenization in chlorophyte algae.</title>
        <authorList>
            <person name="Puginier C."/>
            <person name="Libourel C."/>
            <person name="Otte J."/>
            <person name="Skaloud P."/>
            <person name="Haon M."/>
            <person name="Grisel S."/>
            <person name="Petersen M."/>
            <person name="Berrin J.G."/>
            <person name="Delaux P.M."/>
            <person name="Dal Grande F."/>
            <person name="Keller J."/>
        </authorList>
    </citation>
    <scope>NUCLEOTIDE SEQUENCE [LARGE SCALE GENOMIC DNA]</scope>
    <source>
        <strain evidence="3 4">SAG 2036</strain>
    </source>
</reference>
<dbReference type="GO" id="GO:0005737">
    <property type="term" value="C:cytoplasm"/>
    <property type="evidence" value="ECO:0007669"/>
    <property type="project" value="TreeGrafter"/>
</dbReference>
<accession>A0AAW1P913</accession>
<evidence type="ECO:0000313" key="4">
    <source>
        <dbReference type="Proteomes" id="UP001465755"/>
    </source>
</evidence>
<dbReference type="AlphaFoldDB" id="A0AAW1P913"/>
<dbReference type="EMBL" id="JALJOQ010000050">
    <property type="protein sequence ID" value="KAK9804533.1"/>
    <property type="molecule type" value="Genomic_DNA"/>
</dbReference>
<sequence length="564" mass="60910">MASGSHSRSVSGSLVYEPDSSRRPSGEARPTSKPYISTEFAHHPRGKPLLPVSRSATFMHSTYRFCTNCINRLASDDEACEICHWHSANDAALFDVARPEAAASTSSAVGTVALAWDERMQLHDEGSIYPHPERPDRIRAVMARLLNSRIADRCQQLKSHTALCARLAAGASIDVAIAVARGEAAMGAAIVRPPGHHAESANPMGFCFFNNAALAAQAARNAGAERVIILDWDVHHGNGSQHMFEEDASVMYMSVHRYDGGHFYPCTGSVSEVGRGEGEGFTVNVPWNMGDMGDADYIAAFTHVFVPIAYEFRPDLIVVSAGYDAAKGDPMGGCNVSSAGFAHMTSMLAAVAPLTVVLEGGYNLEATAAGVEATLRVLLGERPPPLPASTPPPTHMGLMVIREVIAVQSQYWRCLQGLTQRPSFDPCTTHFRPPDFNPPTSPVSPHQRYNPVSGSLTHDPEPQHHPRTSASKDHTFRSSMDFGASHNVHGGAREGLAPLQIPRRDSGGSPEVSSPTRGRPATPGSQGHRSGRGRVRRNFMRSKLQVGRFEVSFRSLCHTQSQLT</sequence>
<dbReference type="Pfam" id="PF00850">
    <property type="entry name" value="Hist_deacetyl"/>
    <property type="match status" value="1"/>
</dbReference>
<dbReference type="GO" id="GO:0000118">
    <property type="term" value="C:histone deacetylase complex"/>
    <property type="evidence" value="ECO:0007669"/>
    <property type="project" value="TreeGrafter"/>
</dbReference>
<dbReference type="InterPro" id="IPR023801">
    <property type="entry name" value="His_deacetylse_dom"/>
</dbReference>
<proteinExistence type="predicted"/>
<feature type="region of interest" description="Disordered" evidence="1">
    <location>
        <begin position="1"/>
        <end position="42"/>
    </location>
</feature>
<dbReference type="Proteomes" id="UP001465755">
    <property type="component" value="Unassembled WGS sequence"/>
</dbReference>
<keyword evidence="4" id="KW-1185">Reference proteome</keyword>
<dbReference type="InterPro" id="IPR023696">
    <property type="entry name" value="Ureohydrolase_dom_sf"/>
</dbReference>
<dbReference type="InterPro" id="IPR000286">
    <property type="entry name" value="HDACs"/>
</dbReference>
<dbReference type="PANTHER" id="PTHR10625">
    <property type="entry name" value="HISTONE DEACETYLASE HDAC1-RELATED"/>
    <property type="match status" value="1"/>
</dbReference>
<dbReference type="GO" id="GO:0040029">
    <property type="term" value="P:epigenetic regulation of gene expression"/>
    <property type="evidence" value="ECO:0007669"/>
    <property type="project" value="TreeGrafter"/>
</dbReference>
<organism evidence="3 4">
    <name type="scientific">Symbiochloris irregularis</name>
    <dbReference type="NCBI Taxonomy" id="706552"/>
    <lineage>
        <taxon>Eukaryota</taxon>
        <taxon>Viridiplantae</taxon>
        <taxon>Chlorophyta</taxon>
        <taxon>core chlorophytes</taxon>
        <taxon>Trebouxiophyceae</taxon>
        <taxon>Trebouxiales</taxon>
        <taxon>Trebouxiaceae</taxon>
        <taxon>Symbiochloris</taxon>
    </lineage>
</organism>
<protein>
    <recommendedName>
        <fullName evidence="2">Histone deacetylase domain-containing protein</fullName>
    </recommendedName>
</protein>
<evidence type="ECO:0000313" key="3">
    <source>
        <dbReference type="EMBL" id="KAK9804533.1"/>
    </source>
</evidence>
<name>A0AAW1P913_9CHLO</name>
<dbReference type="InterPro" id="IPR037138">
    <property type="entry name" value="His_deacetylse_dom_sf"/>
</dbReference>
<feature type="compositionally biased region" description="Low complexity" evidence="1">
    <location>
        <begin position="1"/>
        <end position="13"/>
    </location>
</feature>
<gene>
    <name evidence="3" type="ORF">WJX73_005449</name>
</gene>
<evidence type="ECO:0000256" key="1">
    <source>
        <dbReference type="SAM" id="MobiDB-lite"/>
    </source>
</evidence>
<dbReference type="Gene3D" id="3.40.800.20">
    <property type="entry name" value="Histone deacetylase domain"/>
    <property type="match status" value="2"/>
</dbReference>
<comment type="caution">
    <text evidence="3">The sequence shown here is derived from an EMBL/GenBank/DDBJ whole genome shotgun (WGS) entry which is preliminary data.</text>
</comment>
<feature type="region of interest" description="Disordered" evidence="1">
    <location>
        <begin position="429"/>
        <end position="537"/>
    </location>
</feature>
<evidence type="ECO:0000259" key="2">
    <source>
        <dbReference type="Pfam" id="PF00850"/>
    </source>
</evidence>
<dbReference type="PANTHER" id="PTHR10625:SF25">
    <property type="entry name" value="HISTONE DEACETYLASE 18-RELATED"/>
    <property type="match status" value="1"/>
</dbReference>
<dbReference type="GO" id="GO:0004407">
    <property type="term" value="F:histone deacetylase activity"/>
    <property type="evidence" value="ECO:0007669"/>
    <property type="project" value="TreeGrafter"/>
</dbReference>